<dbReference type="SUPFAM" id="SSF52833">
    <property type="entry name" value="Thioredoxin-like"/>
    <property type="match status" value="1"/>
</dbReference>
<dbReference type="InterPro" id="IPR011767">
    <property type="entry name" value="GLR_AS"/>
</dbReference>
<dbReference type="EMBL" id="MHLU01000108">
    <property type="protein sequence ID" value="OGZ18134.1"/>
    <property type="molecule type" value="Genomic_DNA"/>
</dbReference>
<gene>
    <name evidence="2" type="ORF">A2494_00460</name>
</gene>
<organism evidence="2 3">
    <name type="scientific">Candidatus Lloydbacteria bacterium RIFOXYC12_FULL_46_25</name>
    <dbReference type="NCBI Taxonomy" id="1798670"/>
    <lineage>
        <taxon>Bacteria</taxon>
        <taxon>Candidatus Lloydiibacteriota</taxon>
    </lineage>
</organism>
<dbReference type="Pfam" id="PF13417">
    <property type="entry name" value="GST_N_3"/>
    <property type="match status" value="1"/>
</dbReference>
<protein>
    <recommendedName>
        <fullName evidence="1">GST N-terminal domain-containing protein</fullName>
    </recommendedName>
</protein>
<dbReference type="InterPro" id="IPR036249">
    <property type="entry name" value="Thioredoxin-like_sf"/>
</dbReference>
<dbReference type="Gene3D" id="3.40.30.10">
    <property type="entry name" value="Glutaredoxin"/>
    <property type="match status" value="1"/>
</dbReference>
<accession>A0A1G2DX16</accession>
<dbReference type="PROSITE" id="PS00195">
    <property type="entry name" value="GLUTAREDOXIN_1"/>
    <property type="match status" value="1"/>
</dbReference>
<feature type="domain" description="GST N-terminal" evidence="1">
    <location>
        <begin position="6"/>
        <end position="79"/>
    </location>
</feature>
<dbReference type="InterPro" id="IPR004045">
    <property type="entry name" value="Glutathione_S-Trfase_N"/>
</dbReference>
<comment type="caution">
    <text evidence="2">The sequence shown here is derived from an EMBL/GenBank/DDBJ whole genome shotgun (WGS) entry which is preliminary data.</text>
</comment>
<dbReference type="PANTHER" id="PTHR45288">
    <property type="entry name" value="THIOREDOXIN FAMILY PROTEIN"/>
    <property type="match status" value="1"/>
</dbReference>
<dbReference type="PROSITE" id="PS51354">
    <property type="entry name" value="GLUTAREDOXIN_2"/>
    <property type="match status" value="1"/>
</dbReference>
<name>A0A1G2DX16_9BACT</name>
<dbReference type="PANTHER" id="PTHR45288:SF2">
    <property type="entry name" value="THIOREDOXIN FAMILY PROTEIN"/>
    <property type="match status" value="1"/>
</dbReference>
<proteinExistence type="predicted"/>
<evidence type="ECO:0000313" key="2">
    <source>
        <dbReference type="EMBL" id="OGZ18134.1"/>
    </source>
</evidence>
<reference evidence="2 3" key="1">
    <citation type="journal article" date="2016" name="Nat. Commun.">
        <title>Thousands of microbial genomes shed light on interconnected biogeochemical processes in an aquifer system.</title>
        <authorList>
            <person name="Anantharaman K."/>
            <person name="Brown C.T."/>
            <person name="Hug L.A."/>
            <person name="Sharon I."/>
            <person name="Castelle C.J."/>
            <person name="Probst A.J."/>
            <person name="Thomas B.C."/>
            <person name="Singh A."/>
            <person name="Wilkins M.J."/>
            <person name="Karaoz U."/>
            <person name="Brodie E.L."/>
            <person name="Williams K.H."/>
            <person name="Hubbard S.S."/>
            <person name="Banfield J.F."/>
        </authorList>
    </citation>
    <scope>NUCLEOTIDE SEQUENCE [LARGE SCALE GENOMIC DNA]</scope>
</reference>
<evidence type="ECO:0000313" key="3">
    <source>
        <dbReference type="Proteomes" id="UP000178106"/>
    </source>
</evidence>
<dbReference type="Proteomes" id="UP000178106">
    <property type="component" value="Unassembled WGS sequence"/>
</dbReference>
<dbReference type="AlphaFoldDB" id="A0A1G2DX16"/>
<sequence>MSMFILYIQTGCPYCAVAIRALDELGLPFESRNIQSDVYRAELLARGGKIQVPYFVDTSRNIEMYESADIVKYVQEHYRNHDDSPWSIASE</sequence>
<evidence type="ECO:0000259" key="1">
    <source>
        <dbReference type="Pfam" id="PF13417"/>
    </source>
</evidence>